<keyword evidence="1" id="KW-0472">Membrane</keyword>
<accession>I4AP98</accession>
<dbReference type="KEGG" id="fli:Fleli_3463"/>
<reference evidence="3" key="1">
    <citation type="submission" date="2012-06" db="EMBL/GenBank/DDBJ databases">
        <title>The complete genome of Flexibacter litoralis DSM 6794.</title>
        <authorList>
            <person name="Lucas S."/>
            <person name="Copeland A."/>
            <person name="Lapidus A."/>
            <person name="Glavina del Rio T."/>
            <person name="Dalin E."/>
            <person name="Tice H."/>
            <person name="Bruce D."/>
            <person name="Goodwin L."/>
            <person name="Pitluck S."/>
            <person name="Peters L."/>
            <person name="Ovchinnikova G."/>
            <person name="Lu M."/>
            <person name="Kyrpides N."/>
            <person name="Mavromatis K."/>
            <person name="Ivanova N."/>
            <person name="Brettin T."/>
            <person name="Detter J.C."/>
            <person name="Han C."/>
            <person name="Larimer F."/>
            <person name="Land M."/>
            <person name="Hauser L."/>
            <person name="Markowitz V."/>
            <person name="Cheng J.-F."/>
            <person name="Hugenholtz P."/>
            <person name="Woyke T."/>
            <person name="Wu D."/>
            <person name="Spring S."/>
            <person name="Lang E."/>
            <person name="Kopitz M."/>
            <person name="Brambilla E."/>
            <person name="Klenk H.-P."/>
            <person name="Eisen J.A."/>
        </authorList>
    </citation>
    <scope>NUCLEOTIDE SEQUENCE [LARGE SCALE GENOMIC DNA]</scope>
    <source>
        <strain evidence="3">ATCC 23117 / DSM 6794 / NBRC 15988 / NCIMB 1366 / Sio-4</strain>
    </source>
</reference>
<proteinExistence type="predicted"/>
<dbReference type="Pfam" id="PF13687">
    <property type="entry name" value="DUF4153"/>
    <property type="match status" value="1"/>
</dbReference>
<name>I4AP98_BERLS</name>
<protein>
    <submittedName>
        <fullName evidence="2">Uncharacterized protein</fullName>
    </submittedName>
</protein>
<keyword evidence="1" id="KW-0812">Transmembrane</keyword>
<evidence type="ECO:0000256" key="1">
    <source>
        <dbReference type="SAM" id="Phobius"/>
    </source>
</evidence>
<evidence type="ECO:0000313" key="2">
    <source>
        <dbReference type="EMBL" id="AFM05783.1"/>
    </source>
</evidence>
<organism evidence="2 3">
    <name type="scientific">Bernardetia litoralis (strain ATCC 23117 / DSM 6794 / NBRC 15988 / NCIMB 1366 / Fx l1 / Sio-4)</name>
    <name type="common">Flexibacter litoralis</name>
    <dbReference type="NCBI Taxonomy" id="880071"/>
    <lineage>
        <taxon>Bacteria</taxon>
        <taxon>Pseudomonadati</taxon>
        <taxon>Bacteroidota</taxon>
        <taxon>Cytophagia</taxon>
        <taxon>Cytophagales</taxon>
        <taxon>Bernardetiaceae</taxon>
        <taxon>Bernardetia</taxon>
    </lineage>
</organism>
<sequence length="132" mass="14916">MLGFFQQGNLRLLSSAFWSNLIGLISIHHSFLEQINFIRASNAIPKSSTRKLRLLLIPLAIFILFFIIFKIANPVFNDLITNLGNQIFDILSNLFVDFSILKVLFLLLGAIVILVSLVKHETSSTVMKVVKK</sequence>
<feature type="transmembrane region" description="Helical" evidence="1">
    <location>
        <begin position="98"/>
        <end position="118"/>
    </location>
</feature>
<gene>
    <name evidence="2" type="ordered locus">Fleli_3463</name>
</gene>
<dbReference type="AlphaFoldDB" id="I4AP98"/>
<dbReference type="Proteomes" id="UP000006054">
    <property type="component" value="Chromosome"/>
</dbReference>
<dbReference type="EMBL" id="CP003345">
    <property type="protein sequence ID" value="AFM05783.1"/>
    <property type="molecule type" value="Genomic_DNA"/>
</dbReference>
<feature type="transmembrane region" description="Helical" evidence="1">
    <location>
        <begin position="52"/>
        <end position="72"/>
    </location>
</feature>
<dbReference type="InterPro" id="IPR025291">
    <property type="entry name" value="DUF4153"/>
</dbReference>
<keyword evidence="1" id="KW-1133">Transmembrane helix</keyword>
<evidence type="ECO:0000313" key="3">
    <source>
        <dbReference type="Proteomes" id="UP000006054"/>
    </source>
</evidence>
<feature type="transmembrane region" description="Helical" evidence="1">
    <location>
        <begin position="12"/>
        <end position="32"/>
    </location>
</feature>
<dbReference type="HOGENOM" id="CLU_1913964_0_0_10"/>
<keyword evidence="3" id="KW-1185">Reference proteome</keyword>